<comment type="caution">
    <text evidence="1">The sequence shown here is derived from an EMBL/GenBank/DDBJ whole genome shotgun (WGS) entry which is preliminary data.</text>
</comment>
<accession>A0A0V0RAG5</accession>
<dbReference type="EMBL" id="JYDL01002077">
    <property type="protein sequence ID" value="KRX11489.1"/>
    <property type="molecule type" value="Genomic_DNA"/>
</dbReference>
<sequence length="34" mass="3841">LSTKIEDQLSRHCVRNILVPDPKLGNCIESVSFE</sequence>
<protein>
    <submittedName>
        <fullName evidence="1">Uncharacterized protein</fullName>
    </submittedName>
</protein>
<evidence type="ECO:0000313" key="1">
    <source>
        <dbReference type="EMBL" id="KRX11489.1"/>
    </source>
</evidence>
<reference evidence="1 2" key="1">
    <citation type="submission" date="2015-01" db="EMBL/GenBank/DDBJ databases">
        <title>Evolution of Trichinella species and genotypes.</title>
        <authorList>
            <person name="Korhonen P.K."/>
            <person name="Edoardo P."/>
            <person name="Giuseppe L.R."/>
            <person name="Gasser R.B."/>
        </authorList>
    </citation>
    <scope>NUCLEOTIDE SEQUENCE [LARGE SCALE GENOMIC DNA]</scope>
    <source>
        <strain evidence="1">ISS37</strain>
    </source>
</reference>
<feature type="non-terminal residue" evidence="1">
    <location>
        <position position="34"/>
    </location>
</feature>
<dbReference type="AlphaFoldDB" id="A0A0V0RAG5"/>
<proteinExistence type="predicted"/>
<feature type="non-terminal residue" evidence="1">
    <location>
        <position position="1"/>
    </location>
</feature>
<name>A0A0V0RAG5_9BILA</name>
<gene>
    <name evidence="1" type="ORF">T07_7314</name>
</gene>
<dbReference type="OrthoDB" id="10389677at2759"/>
<evidence type="ECO:0000313" key="2">
    <source>
        <dbReference type="Proteomes" id="UP000054630"/>
    </source>
</evidence>
<dbReference type="Proteomes" id="UP000054630">
    <property type="component" value="Unassembled WGS sequence"/>
</dbReference>
<keyword evidence="2" id="KW-1185">Reference proteome</keyword>
<organism evidence="1 2">
    <name type="scientific">Trichinella nelsoni</name>
    <dbReference type="NCBI Taxonomy" id="6336"/>
    <lineage>
        <taxon>Eukaryota</taxon>
        <taxon>Metazoa</taxon>
        <taxon>Ecdysozoa</taxon>
        <taxon>Nematoda</taxon>
        <taxon>Enoplea</taxon>
        <taxon>Dorylaimia</taxon>
        <taxon>Trichinellida</taxon>
        <taxon>Trichinellidae</taxon>
        <taxon>Trichinella</taxon>
    </lineage>
</organism>